<dbReference type="PANTHER" id="PTHR21222">
    <property type="entry name" value="MIT DOMAIN-CONTAINING PROTEIN 1"/>
    <property type="match status" value="1"/>
</dbReference>
<dbReference type="CDD" id="cd02685">
    <property type="entry name" value="MIT_C"/>
    <property type="match status" value="1"/>
</dbReference>
<dbReference type="CDD" id="cd02683">
    <property type="entry name" value="MIT_1"/>
    <property type="match status" value="1"/>
</dbReference>
<dbReference type="InterPro" id="IPR036181">
    <property type="entry name" value="MIT_dom_sf"/>
</dbReference>
<evidence type="ECO:0000259" key="1">
    <source>
        <dbReference type="SMART" id="SM00745"/>
    </source>
</evidence>
<dbReference type="AlphaFoldDB" id="A0A8D0CY51"/>
<dbReference type="InterPro" id="IPR052817">
    <property type="entry name" value="MIT_domain_contain_protein1"/>
</dbReference>
<organism evidence="2 3">
    <name type="scientific">Sander lucioperca</name>
    <name type="common">Pike-perch</name>
    <name type="synonym">Perca lucioperca</name>
    <dbReference type="NCBI Taxonomy" id="283035"/>
    <lineage>
        <taxon>Eukaryota</taxon>
        <taxon>Metazoa</taxon>
        <taxon>Chordata</taxon>
        <taxon>Craniata</taxon>
        <taxon>Vertebrata</taxon>
        <taxon>Euteleostomi</taxon>
        <taxon>Actinopterygii</taxon>
        <taxon>Neopterygii</taxon>
        <taxon>Teleostei</taxon>
        <taxon>Neoteleostei</taxon>
        <taxon>Acanthomorphata</taxon>
        <taxon>Eupercaria</taxon>
        <taxon>Perciformes</taxon>
        <taxon>Percoidei</taxon>
        <taxon>Percidae</taxon>
        <taxon>Luciopercinae</taxon>
        <taxon>Sander</taxon>
    </lineage>
</organism>
<dbReference type="Ensembl" id="ENSSLUT00000020371.1">
    <property type="protein sequence ID" value="ENSSLUP00000019737.1"/>
    <property type="gene ID" value="ENSSLUG00000009116.1"/>
</dbReference>
<accession>A0A8D0CY51</accession>
<dbReference type="InterPro" id="IPR032341">
    <property type="entry name" value="MITD1_C"/>
</dbReference>
<protein>
    <submittedName>
        <fullName evidence="2">MIT, microtubule interacting and transport, domain containing 1</fullName>
    </submittedName>
</protein>
<dbReference type="SMART" id="SM00745">
    <property type="entry name" value="MIT"/>
    <property type="match status" value="1"/>
</dbReference>
<dbReference type="Proteomes" id="UP000694568">
    <property type="component" value="Unplaced"/>
</dbReference>
<evidence type="ECO:0000313" key="3">
    <source>
        <dbReference type="Proteomes" id="UP000694568"/>
    </source>
</evidence>
<feature type="domain" description="MIT" evidence="1">
    <location>
        <begin position="6"/>
        <end position="84"/>
    </location>
</feature>
<dbReference type="GeneTree" id="ENSGT00390000010868"/>
<dbReference type="Pfam" id="PF16565">
    <property type="entry name" value="MIT_C"/>
    <property type="match status" value="2"/>
</dbReference>
<keyword evidence="3" id="KW-1185">Reference proteome</keyword>
<gene>
    <name evidence="2" type="primary">mitd1</name>
</gene>
<evidence type="ECO:0000313" key="2">
    <source>
        <dbReference type="Ensembl" id="ENSSLUP00000019737.1"/>
    </source>
</evidence>
<sequence>MTQNHVSGMETSAISVLKRAVELDHSDRFQESLVCYQEGIQLLIDAMKAVKDDSKRGHYREKIKSYMDRAEQIKAHVNQLKEDGKYHEQIRIAEDATGYSYESLFKPYMSSLLTEVWVQDPYIRHTHQAQPASAPGPQKLLFHFTSTTTKLYNFLRYCEMLLKAPCKVKKIHLFTSHDEADSSQQSSALAELKESLSAQGVTLDLQYSSTIHDREIRFDNGWIIKIGRGLDYFKRPKGRFSIGYCDYDLRQCQETNVDIFHTKHTKTL</sequence>
<dbReference type="Gene3D" id="1.20.58.80">
    <property type="entry name" value="Phosphotransferase system, lactose/cellobiose-type IIA subunit"/>
    <property type="match status" value="1"/>
</dbReference>
<dbReference type="InterPro" id="IPR007330">
    <property type="entry name" value="MIT_dom"/>
</dbReference>
<reference evidence="2" key="2">
    <citation type="submission" date="2025-09" db="UniProtKB">
        <authorList>
            <consortium name="Ensembl"/>
        </authorList>
    </citation>
    <scope>IDENTIFICATION</scope>
</reference>
<dbReference type="InterPro" id="IPR038113">
    <property type="entry name" value="MITD1_C_sf"/>
</dbReference>
<reference evidence="2" key="1">
    <citation type="submission" date="2025-08" db="UniProtKB">
        <authorList>
            <consortium name="Ensembl"/>
        </authorList>
    </citation>
    <scope>IDENTIFICATION</scope>
</reference>
<dbReference type="Pfam" id="PF04212">
    <property type="entry name" value="MIT"/>
    <property type="match status" value="1"/>
</dbReference>
<dbReference type="PANTHER" id="PTHR21222:SF1">
    <property type="entry name" value="MIT DOMAIN-CONTAINING PROTEIN 1"/>
    <property type="match status" value="1"/>
</dbReference>
<name>A0A8D0CY51_SANLU</name>
<proteinExistence type="predicted"/>
<dbReference type="InterPro" id="IPR045331">
    <property type="entry name" value="MITD1_N"/>
</dbReference>
<dbReference type="SUPFAM" id="SSF116846">
    <property type="entry name" value="MIT domain"/>
    <property type="match status" value="1"/>
</dbReference>
<dbReference type="Gene3D" id="3.30.870.30">
    <property type="entry name" value="MITD, C-terminal phospholipase D-like domain"/>
    <property type="match status" value="1"/>
</dbReference>